<feature type="transmembrane region" description="Helical" evidence="7">
    <location>
        <begin position="7"/>
        <end position="29"/>
    </location>
</feature>
<dbReference type="AlphaFoldDB" id="F5YJM8"/>
<dbReference type="GO" id="GO:0005886">
    <property type="term" value="C:plasma membrane"/>
    <property type="evidence" value="ECO:0007669"/>
    <property type="project" value="UniProtKB-SubCell"/>
</dbReference>
<keyword evidence="5 7" id="KW-1133">Transmembrane helix</keyword>
<evidence type="ECO:0000256" key="5">
    <source>
        <dbReference type="ARBA" id="ARBA00022989"/>
    </source>
</evidence>
<evidence type="ECO:0000256" key="4">
    <source>
        <dbReference type="ARBA" id="ARBA00022692"/>
    </source>
</evidence>
<dbReference type="Proteomes" id="UP000009223">
    <property type="component" value="Chromosome"/>
</dbReference>
<dbReference type="Pfam" id="PF02417">
    <property type="entry name" value="Chromate_transp"/>
    <property type="match status" value="1"/>
</dbReference>
<dbReference type="KEGG" id="tpi:TREPR_3383"/>
<feature type="transmembrane region" description="Helical" evidence="7">
    <location>
        <begin position="145"/>
        <end position="163"/>
    </location>
</feature>
<evidence type="ECO:0000256" key="1">
    <source>
        <dbReference type="ARBA" id="ARBA00004651"/>
    </source>
</evidence>
<dbReference type="GO" id="GO:0015109">
    <property type="term" value="F:chromate transmembrane transporter activity"/>
    <property type="evidence" value="ECO:0007669"/>
    <property type="project" value="InterPro"/>
</dbReference>
<comment type="subcellular location">
    <subcellularLocation>
        <location evidence="1">Cell membrane</location>
        <topology evidence="1">Multi-pass membrane protein</topology>
    </subcellularLocation>
</comment>
<feature type="transmembrane region" description="Helical" evidence="7">
    <location>
        <begin position="115"/>
        <end position="133"/>
    </location>
</feature>
<evidence type="ECO:0000313" key="9">
    <source>
        <dbReference type="Proteomes" id="UP000009223"/>
    </source>
</evidence>
<dbReference type="OrthoDB" id="9788907at2"/>
<accession>F5YJM8</accession>
<dbReference type="PANTHER" id="PTHR43663:SF1">
    <property type="entry name" value="CHROMATE TRANSPORTER"/>
    <property type="match status" value="1"/>
</dbReference>
<evidence type="ECO:0000256" key="6">
    <source>
        <dbReference type="ARBA" id="ARBA00023136"/>
    </source>
</evidence>
<name>F5YJM8_TREPZ</name>
<gene>
    <name evidence="8" type="ordered locus">TREPR_3383</name>
</gene>
<protein>
    <submittedName>
        <fullName evidence="8">Chromate transport protein</fullName>
    </submittedName>
</protein>
<dbReference type="eggNOG" id="COG2059">
    <property type="taxonomic scope" value="Bacteria"/>
</dbReference>
<evidence type="ECO:0000256" key="2">
    <source>
        <dbReference type="ARBA" id="ARBA00005262"/>
    </source>
</evidence>
<dbReference type="InterPro" id="IPR003370">
    <property type="entry name" value="Chromate_transpt"/>
</dbReference>
<sequence>MTLVLLFAEFFKVGLFAVGGGLATLPFLYRMADRYEWLSYEDIANMIAISESTPGPIGVNMSTYTGFQCAGVVGAIITTLGLVCPSIIVIIIIAKILQSFKESPLVGSIFSGLRPAATGLIAAAGLGVIRLSLYNGAAPVWYELLRWRECILFAGLFLLIRLLKKHPIVYIAAAGIAGVIFGL</sequence>
<proteinExistence type="inferred from homology"/>
<comment type="similarity">
    <text evidence="2">Belongs to the chromate ion transporter (CHR) (TC 2.A.51) family.</text>
</comment>
<dbReference type="STRING" id="545694.TREPR_3383"/>
<evidence type="ECO:0000256" key="3">
    <source>
        <dbReference type="ARBA" id="ARBA00022475"/>
    </source>
</evidence>
<reference evidence="8 9" key="2">
    <citation type="journal article" date="2011" name="ISME J.">
        <title>RNA-seq reveals cooperative metabolic interactions between two termite-gut spirochete species in co-culture.</title>
        <authorList>
            <person name="Rosenthal A.Z."/>
            <person name="Matson E.G."/>
            <person name="Eldar A."/>
            <person name="Leadbetter J.R."/>
        </authorList>
    </citation>
    <scope>NUCLEOTIDE SEQUENCE [LARGE SCALE GENOMIC DNA]</scope>
    <source>
        <strain evidence="9">ATCC BAA-887 / DSM 12427 / ZAS-2</strain>
    </source>
</reference>
<reference evidence="9" key="1">
    <citation type="submission" date="2009-12" db="EMBL/GenBank/DDBJ databases">
        <title>Complete sequence of Treponema primitia strain ZAS-2.</title>
        <authorList>
            <person name="Tetu S.G."/>
            <person name="Matson E."/>
            <person name="Ren Q."/>
            <person name="Seshadri R."/>
            <person name="Elbourne L."/>
            <person name="Hassan K.A."/>
            <person name="Durkin A."/>
            <person name="Radune D."/>
            <person name="Mohamoud Y."/>
            <person name="Shay R."/>
            <person name="Jin S."/>
            <person name="Zhang X."/>
            <person name="Lucey K."/>
            <person name="Ballor N.R."/>
            <person name="Ottesen E."/>
            <person name="Rosenthal R."/>
            <person name="Allen A."/>
            <person name="Leadbetter J.R."/>
            <person name="Paulsen I.T."/>
        </authorList>
    </citation>
    <scope>NUCLEOTIDE SEQUENCE [LARGE SCALE GENOMIC DNA]</scope>
    <source>
        <strain evidence="9">ATCC BAA-887 / DSM 12427 / ZAS-2</strain>
    </source>
</reference>
<organism evidence="8 9">
    <name type="scientific">Treponema primitia (strain ATCC BAA-887 / DSM 12427 / ZAS-2)</name>
    <dbReference type="NCBI Taxonomy" id="545694"/>
    <lineage>
        <taxon>Bacteria</taxon>
        <taxon>Pseudomonadati</taxon>
        <taxon>Spirochaetota</taxon>
        <taxon>Spirochaetia</taxon>
        <taxon>Spirochaetales</taxon>
        <taxon>Treponemataceae</taxon>
        <taxon>Treponema</taxon>
    </lineage>
</organism>
<dbReference type="EMBL" id="CP001843">
    <property type="protein sequence ID" value="AEF86958.1"/>
    <property type="molecule type" value="Genomic_DNA"/>
</dbReference>
<evidence type="ECO:0000256" key="7">
    <source>
        <dbReference type="SAM" id="Phobius"/>
    </source>
</evidence>
<evidence type="ECO:0000313" key="8">
    <source>
        <dbReference type="EMBL" id="AEF86958.1"/>
    </source>
</evidence>
<keyword evidence="9" id="KW-1185">Reference proteome</keyword>
<dbReference type="RefSeq" id="WP_015706896.1">
    <property type="nucleotide sequence ID" value="NC_015578.1"/>
</dbReference>
<keyword evidence="6 7" id="KW-0472">Membrane</keyword>
<dbReference type="InterPro" id="IPR052518">
    <property type="entry name" value="CHR_Transporter"/>
</dbReference>
<keyword evidence="3" id="KW-1003">Cell membrane</keyword>
<dbReference type="HOGENOM" id="CLU_018106_1_2_12"/>
<dbReference type="PANTHER" id="PTHR43663">
    <property type="entry name" value="CHROMATE TRANSPORT PROTEIN-RELATED"/>
    <property type="match status" value="1"/>
</dbReference>
<feature type="transmembrane region" description="Helical" evidence="7">
    <location>
        <begin position="70"/>
        <end position="94"/>
    </location>
</feature>
<keyword evidence="4 7" id="KW-0812">Transmembrane</keyword>